<reference evidence="1 2" key="1">
    <citation type="journal article" date="2021" name="BMC Genomics">
        <title>Datura genome reveals duplications of psychoactive alkaloid biosynthetic genes and high mutation rate following tissue culture.</title>
        <authorList>
            <person name="Rajewski A."/>
            <person name="Carter-House D."/>
            <person name="Stajich J."/>
            <person name="Litt A."/>
        </authorList>
    </citation>
    <scope>NUCLEOTIDE SEQUENCE [LARGE SCALE GENOMIC DNA]</scope>
    <source>
        <strain evidence="1">AR-01</strain>
    </source>
</reference>
<evidence type="ECO:0000313" key="1">
    <source>
        <dbReference type="EMBL" id="MCD7452181.1"/>
    </source>
</evidence>
<dbReference type="Proteomes" id="UP000823775">
    <property type="component" value="Unassembled WGS sequence"/>
</dbReference>
<sequence length="136" mass="15264">MWDTINSNKNGELVTVAMIFIDEKFIKPTVIDSRLNIDKVLSDVTDCLYGIGEMENPESKWKKGTFKILLIIPPASEEYQSLRSDDSAGTAFTSGILDNLNLDRSTPNTYRSRPAPIPFEVVWGIHSQKVPSSQMK</sequence>
<dbReference type="EMBL" id="JACEIK010000198">
    <property type="protein sequence ID" value="MCD7452181.1"/>
    <property type="molecule type" value="Genomic_DNA"/>
</dbReference>
<evidence type="ECO:0000313" key="2">
    <source>
        <dbReference type="Proteomes" id="UP000823775"/>
    </source>
</evidence>
<protein>
    <submittedName>
        <fullName evidence="1">E3 ubiquitin-protein ligase rhb1a</fullName>
    </submittedName>
</protein>
<organism evidence="1 2">
    <name type="scientific">Datura stramonium</name>
    <name type="common">Jimsonweed</name>
    <name type="synonym">Common thornapple</name>
    <dbReference type="NCBI Taxonomy" id="4076"/>
    <lineage>
        <taxon>Eukaryota</taxon>
        <taxon>Viridiplantae</taxon>
        <taxon>Streptophyta</taxon>
        <taxon>Embryophyta</taxon>
        <taxon>Tracheophyta</taxon>
        <taxon>Spermatophyta</taxon>
        <taxon>Magnoliopsida</taxon>
        <taxon>eudicotyledons</taxon>
        <taxon>Gunneridae</taxon>
        <taxon>Pentapetalae</taxon>
        <taxon>asterids</taxon>
        <taxon>lamiids</taxon>
        <taxon>Solanales</taxon>
        <taxon>Solanaceae</taxon>
        <taxon>Solanoideae</taxon>
        <taxon>Datureae</taxon>
        <taxon>Datura</taxon>
    </lineage>
</organism>
<gene>
    <name evidence="1" type="primary">RHB1A_2</name>
    <name evidence="1" type="ORF">HAX54_015370</name>
</gene>
<comment type="caution">
    <text evidence="1">The sequence shown here is derived from an EMBL/GenBank/DDBJ whole genome shotgun (WGS) entry which is preliminary data.</text>
</comment>
<accession>A0ABS8RZI8</accession>
<name>A0ABS8RZI8_DATST</name>
<keyword evidence="2" id="KW-1185">Reference proteome</keyword>
<proteinExistence type="predicted"/>